<protein>
    <submittedName>
        <fullName evidence="1">Uncharacterized protein</fullName>
    </submittedName>
</protein>
<reference evidence="1 2" key="1">
    <citation type="submission" date="2013-11" db="EMBL/GenBank/DDBJ databases">
        <title>The Genome Sequence of Phytophthora parasitica P1569.</title>
        <authorList>
            <consortium name="The Broad Institute Genomics Platform"/>
            <person name="Russ C."/>
            <person name="Tyler B."/>
            <person name="Panabieres F."/>
            <person name="Shan W."/>
            <person name="Tripathy S."/>
            <person name="Grunwald N."/>
            <person name="Machado M."/>
            <person name="Johnson C.S."/>
            <person name="Arredondo F."/>
            <person name="Hong C."/>
            <person name="Coffey M."/>
            <person name="Young S.K."/>
            <person name="Zeng Q."/>
            <person name="Gargeya S."/>
            <person name="Fitzgerald M."/>
            <person name="Abouelleil A."/>
            <person name="Alvarado L."/>
            <person name="Chapman S.B."/>
            <person name="Gainer-Dewar J."/>
            <person name="Goldberg J."/>
            <person name="Griggs A."/>
            <person name="Gujja S."/>
            <person name="Hansen M."/>
            <person name="Howarth C."/>
            <person name="Imamovic A."/>
            <person name="Ireland A."/>
            <person name="Larimer J."/>
            <person name="McCowan C."/>
            <person name="Murphy C."/>
            <person name="Pearson M."/>
            <person name="Poon T.W."/>
            <person name="Priest M."/>
            <person name="Roberts A."/>
            <person name="Saif S."/>
            <person name="Shea T."/>
            <person name="Sykes S."/>
            <person name="Wortman J."/>
            <person name="Nusbaum C."/>
            <person name="Birren B."/>
        </authorList>
    </citation>
    <scope>NUCLEOTIDE SEQUENCE [LARGE SCALE GENOMIC DNA]</scope>
    <source>
        <strain evidence="1 2">P1569</strain>
    </source>
</reference>
<dbReference type="EMBL" id="ANIZ01002633">
    <property type="protein sequence ID" value="ETI39314.1"/>
    <property type="molecule type" value="Genomic_DNA"/>
</dbReference>
<evidence type="ECO:0000313" key="1">
    <source>
        <dbReference type="EMBL" id="ETI39314.1"/>
    </source>
</evidence>
<organism evidence="1 2">
    <name type="scientific">Phytophthora nicotianae P1569</name>
    <dbReference type="NCBI Taxonomy" id="1317065"/>
    <lineage>
        <taxon>Eukaryota</taxon>
        <taxon>Sar</taxon>
        <taxon>Stramenopiles</taxon>
        <taxon>Oomycota</taxon>
        <taxon>Peronosporomycetes</taxon>
        <taxon>Peronosporales</taxon>
        <taxon>Peronosporaceae</taxon>
        <taxon>Phytophthora</taxon>
    </lineage>
</organism>
<name>V9EJE2_PHYNI</name>
<comment type="caution">
    <text evidence="1">The sequence shown here is derived from an EMBL/GenBank/DDBJ whole genome shotgun (WGS) entry which is preliminary data.</text>
</comment>
<dbReference type="HOGENOM" id="CLU_2965863_0_0_1"/>
<dbReference type="Proteomes" id="UP000018721">
    <property type="component" value="Unassembled WGS sequence"/>
</dbReference>
<keyword evidence="2" id="KW-1185">Reference proteome</keyword>
<dbReference type="AlphaFoldDB" id="V9EJE2"/>
<proteinExistence type="predicted"/>
<sequence>MSSSEGKVHKFDLKPRFGYAEPEQHIHFVSLETAGSYIKHYAFNINNKSRGRKEVVEPT</sequence>
<gene>
    <name evidence="1" type="ORF">F443_15091</name>
</gene>
<accession>V9EJE2</accession>
<evidence type="ECO:0000313" key="2">
    <source>
        <dbReference type="Proteomes" id="UP000018721"/>
    </source>
</evidence>